<accession>A0ABR8RC32</accession>
<evidence type="ECO:0000313" key="2">
    <source>
        <dbReference type="EMBL" id="MBD7945097.1"/>
    </source>
</evidence>
<evidence type="ECO:0008006" key="4">
    <source>
        <dbReference type="Google" id="ProtNLM"/>
    </source>
</evidence>
<evidence type="ECO:0000313" key="3">
    <source>
        <dbReference type="Proteomes" id="UP000640786"/>
    </source>
</evidence>
<sequence length="137" mass="15508">MFFTILFLTACSETTKNDYKFIGESDHWEAEYLYKGIEKWGETNGTKTYSNDASYEFVLKYKGSLEDLSSLQKLEYSYQTDNSSGKRIQEFTEPPSSVTFSSSGASKGGSKLTEDAVITVNVKWGDLEESFDLHNLK</sequence>
<keyword evidence="3" id="KW-1185">Reference proteome</keyword>
<evidence type="ECO:0000256" key="1">
    <source>
        <dbReference type="SAM" id="MobiDB-lite"/>
    </source>
</evidence>
<proteinExistence type="predicted"/>
<feature type="region of interest" description="Disordered" evidence="1">
    <location>
        <begin position="81"/>
        <end position="111"/>
    </location>
</feature>
<name>A0ABR8RC32_9BACI</name>
<comment type="caution">
    <text evidence="2">The sequence shown here is derived from an EMBL/GenBank/DDBJ whole genome shotgun (WGS) entry which is preliminary data.</text>
</comment>
<dbReference type="Proteomes" id="UP000640786">
    <property type="component" value="Unassembled WGS sequence"/>
</dbReference>
<organism evidence="2 3">
    <name type="scientific">Psychrobacillus faecigallinarum</name>
    <dbReference type="NCBI Taxonomy" id="2762235"/>
    <lineage>
        <taxon>Bacteria</taxon>
        <taxon>Bacillati</taxon>
        <taxon>Bacillota</taxon>
        <taxon>Bacilli</taxon>
        <taxon>Bacillales</taxon>
        <taxon>Bacillaceae</taxon>
        <taxon>Psychrobacillus</taxon>
    </lineage>
</organism>
<reference evidence="2 3" key="1">
    <citation type="submission" date="2020-08" db="EMBL/GenBank/DDBJ databases">
        <title>A Genomic Blueprint of the Chicken Gut Microbiome.</title>
        <authorList>
            <person name="Gilroy R."/>
            <person name="Ravi A."/>
            <person name="Getino M."/>
            <person name="Pursley I."/>
            <person name="Horton D.L."/>
            <person name="Alikhan N.-F."/>
            <person name="Baker D."/>
            <person name="Gharbi K."/>
            <person name="Hall N."/>
            <person name="Watson M."/>
            <person name="Adriaenssens E.M."/>
            <person name="Foster-Nyarko E."/>
            <person name="Jarju S."/>
            <person name="Secka A."/>
            <person name="Antonio M."/>
            <person name="Oren A."/>
            <person name="Chaudhuri R."/>
            <person name="La Ragione R.M."/>
            <person name="Hildebrand F."/>
            <person name="Pallen M.J."/>
        </authorList>
    </citation>
    <scope>NUCLEOTIDE SEQUENCE [LARGE SCALE GENOMIC DNA]</scope>
    <source>
        <strain evidence="2 3">Sa2BUA9</strain>
    </source>
</reference>
<dbReference type="EMBL" id="JACSQO010000007">
    <property type="protein sequence ID" value="MBD7945097.1"/>
    <property type="molecule type" value="Genomic_DNA"/>
</dbReference>
<gene>
    <name evidence="2" type="ORF">H9650_13305</name>
</gene>
<feature type="compositionally biased region" description="Low complexity" evidence="1">
    <location>
        <begin position="101"/>
        <end position="111"/>
    </location>
</feature>
<protein>
    <recommendedName>
        <fullName evidence="4">Lipoprotein</fullName>
    </recommendedName>
</protein>